<evidence type="ECO:0000259" key="7">
    <source>
        <dbReference type="SMART" id="SM00363"/>
    </source>
</evidence>
<keyword evidence="5" id="KW-0687">Ribonucleoprotein</keyword>
<organism evidence="8">
    <name type="scientific">uncultured Poseidoniia archaeon</name>
    <dbReference type="NCBI Taxonomy" id="1697135"/>
    <lineage>
        <taxon>Archaea</taxon>
        <taxon>Methanobacteriati</taxon>
        <taxon>Thermoplasmatota</taxon>
        <taxon>Candidatus Poseidoniia</taxon>
        <taxon>environmental samples</taxon>
    </lineage>
</organism>
<accession>A0A1B1T9V6</accession>
<evidence type="ECO:0000256" key="6">
    <source>
        <dbReference type="PROSITE-ProRule" id="PRU00182"/>
    </source>
</evidence>
<sequence length="226" mass="26068">MGDPKFARSKTQTPTHPWKQARIDEEHALKEKYGLKKIGGMKEIWREKSALRRHRNQAMKLIGRVDTTEGHFAREKTDMINSLCRKGLLVEGASLDDVLQINVEHMLSRRLQSVVYYRGLAPSMRAARNMIVHGHISIGEQRMTVPGYHIKKEEEEMLNYSSNSVYKDPTHPFRVEMEKLRLTMVSDEEIEEVGGPRAATEDFVEQIKKDAEEAPNIEETIPKEEK</sequence>
<keyword evidence="2" id="KW-0699">rRNA-binding</keyword>
<dbReference type="NCBIfam" id="NF003139">
    <property type="entry name" value="PRK04051.1"/>
    <property type="match status" value="1"/>
</dbReference>
<dbReference type="InterPro" id="IPR002942">
    <property type="entry name" value="S4_RNA-bd"/>
</dbReference>
<dbReference type="AlphaFoldDB" id="A0A1B1T9V6"/>
<proteinExistence type="inferred from homology"/>
<name>A0A1B1T9V6_9ARCH</name>
<dbReference type="Gene3D" id="3.10.290.10">
    <property type="entry name" value="RNA-binding S4 domain"/>
    <property type="match status" value="1"/>
</dbReference>
<evidence type="ECO:0000256" key="5">
    <source>
        <dbReference type="ARBA" id="ARBA00023274"/>
    </source>
</evidence>
<comment type="similarity">
    <text evidence="1">Belongs to the universal ribosomal protein uS4 family.</text>
</comment>
<dbReference type="NCBIfam" id="TIGR01018">
    <property type="entry name" value="uS4_arch"/>
    <property type="match status" value="1"/>
</dbReference>
<dbReference type="CDD" id="cd00165">
    <property type="entry name" value="S4"/>
    <property type="match status" value="1"/>
</dbReference>
<evidence type="ECO:0000256" key="2">
    <source>
        <dbReference type="ARBA" id="ARBA00022730"/>
    </source>
</evidence>
<feature type="domain" description="RNA-binding S4" evidence="7">
    <location>
        <begin position="109"/>
        <end position="171"/>
    </location>
</feature>
<dbReference type="InterPro" id="IPR005710">
    <property type="entry name" value="Ribosomal_uS4_euk/arc"/>
</dbReference>
<keyword evidence="3 6" id="KW-0694">RNA-binding</keyword>
<dbReference type="GO" id="GO:0003735">
    <property type="term" value="F:structural constituent of ribosome"/>
    <property type="evidence" value="ECO:0007669"/>
    <property type="project" value="InterPro"/>
</dbReference>
<dbReference type="Pfam" id="PF01479">
    <property type="entry name" value="S4"/>
    <property type="match status" value="1"/>
</dbReference>
<reference evidence="8" key="2">
    <citation type="journal article" date="2015" name="ISME J.">
        <title>A new class of marine Euryarchaeota group II from the Mediterranean deep chlorophyll maximum.</title>
        <authorList>
            <person name="Martin-Cuadrado A.B."/>
            <person name="Garcia-Heredia I."/>
            <person name="Molto A.G."/>
            <person name="Lopez-Ubeda R."/>
            <person name="Kimes N."/>
            <person name="Lopez-Garcia P."/>
            <person name="Moreira D."/>
            <person name="Rodriguez-Valera F."/>
        </authorList>
    </citation>
    <scope>NUCLEOTIDE SEQUENCE</scope>
</reference>
<dbReference type="PANTHER" id="PTHR11831">
    <property type="entry name" value="30S 40S RIBOSOMAL PROTEIN"/>
    <property type="match status" value="1"/>
</dbReference>
<dbReference type="PROSITE" id="PS50889">
    <property type="entry name" value="S4"/>
    <property type="match status" value="1"/>
</dbReference>
<evidence type="ECO:0000313" key="8">
    <source>
        <dbReference type="EMBL" id="ANV79060.1"/>
    </source>
</evidence>
<keyword evidence="4 8" id="KW-0689">Ribosomal protein</keyword>
<dbReference type="InterPro" id="IPR036986">
    <property type="entry name" value="S4_RNA-bd_sf"/>
</dbReference>
<dbReference type="GO" id="GO:0042274">
    <property type="term" value="P:ribosomal small subunit biogenesis"/>
    <property type="evidence" value="ECO:0007669"/>
    <property type="project" value="TreeGrafter"/>
</dbReference>
<dbReference type="GO" id="GO:0019843">
    <property type="term" value="F:rRNA binding"/>
    <property type="evidence" value="ECO:0007669"/>
    <property type="project" value="UniProtKB-KW"/>
</dbReference>
<dbReference type="SUPFAM" id="SSF55174">
    <property type="entry name" value="Alpha-L RNA-binding motif"/>
    <property type="match status" value="1"/>
</dbReference>
<dbReference type="EMBL" id="KP211812">
    <property type="protein sequence ID" value="ANV79060.1"/>
    <property type="molecule type" value="Genomic_DNA"/>
</dbReference>
<evidence type="ECO:0000256" key="1">
    <source>
        <dbReference type="ARBA" id="ARBA00007465"/>
    </source>
</evidence>
<dbReference type="GO" id="GO:0006412">
    <property type="term" value="P:translation"/>
    <property type="evidence" value="ECO:0007669"/>
    <property type="project" value="InterPro"/>
</dbReference>
<dbReference type="InterPro" id="IPR022801">
    <property type="entry name" value="Ribosomal_uS4"/>
</dbReference>
<reference evidence="8" key="1">
    <citation type="submission" date="2014-11" db="EMBL/GenBank/DDBJ databases">
        <authorList>
            <person name="Zhu J."/>
            <person name="Qi W."/>
            <person name="Song R."/>
        </authorList>
    </citation>
    <scope>NUCLEOTIDE SEQUENCE</scope>
</reference>
<dbReference type="GO" id="GO:0015935">
    <property type="term" value="C:small ribosomal subunit"/>
    <property type="evidence" value="ECO:0007669"/>
    <property type="project" value="InterPro"/>
</dbReference>
<evidence type="ECO:0000256" key="3">
    <source>
        <dbReference type="ARBA" id="ARBA00022884"/>
    </source>
</evidence>
<dbReference type="PANTHER" id="PTHR11831:SF5">
    <property type="entry name" value="40S RIBOSOMAL PROTEIN S9"/>
    <property type="match status" value="1"/>
</dbReference>
<dbReference type="SMART" id="SM00363">
    <property type="entry name" value="S4"/>
    <property type="match status" value="1"/>
</dbReference>
<protein>
    <submittedName>
        <fullName evidence="8">Ribosomal protein S4P (RP-S4, rpsD)</fullName>
    </submittedName>
</protein>
<evidence type="ECO:0000256" key="4">
    <source>
        <dbReference type="ARBA" id="ARBA00022980"/>
    </source>
</evidence>